<evidence type="ECO:0000256" key="9">
    <source>
        <dbReference type="NCBIfam" id="TIGR00362"/>
    </source>
</evidence>
<name>A0A1F5BUV6_9BACT</name>
<evidence type="ECO:0000256" key="10">
    <source>
        <dbReference type="RuleBase" id="RU000577"/>
    </source>
</evidence>
<dbReference type="GO" id="GO:0005737">
    <property type="term" value="C:cytoplasm"/>
    <property type="evidence" value="ECO:0007669"/>
    <property type="project" value="UniProtKB-SubCell"/>
</dbReference>
<evidence type="ECO:0000256" key="2">
    <source>
        <dbReference type="ARBA" id="ARBA00022490"/>
    </source>
</evidence>
<feature type="domain" description="AAA+ ATPase" evidence="12">
    <location>
        <begin position="148"/>
        <end position="282"/>
    </location>
</feature>
<evidence type="ECO:0000256" key="11">
    <source>
        <dbReference type="RuleBase" id="RU004227"/>
    </source>
</evidence>
<protein>
    <recommendedName>
        <fullName evidence="8 9">Chromosomal replication initiator protein DnaA</fullName>
    </recommendedName>
</protein>
<dbReference type="SMART" id="SM00760">
    <property type="entry name" value="Bac_DnaA_C"/>
    <property type="match status" value="1"/>
</dbReference>
<feature type="binding site" evidence="8">
    <location>
        <position position="162"/>
    </location>
    <ligand>
        <name>ATP</name>
        <dbReference type="ChEBI" id="CHEBI:30616"/>
    </ligand>
</feature>
<keyword evidence="7 8" id="KW-0238">DNA-binding</keyword>
<evidence type="ECO:0000259" key="12">
    <source>
        <dbReference type="SMART" id="SM00382"/>
    </source>
</evidence>
<comment type="function">
    <text evidence="8 10">Plays an essential role in the initiation and regulation of chromosomal replication. ATP-DnaA binds to the origin of replication (oriC) to initiate formation of the DNA replication initiation complex once per cell cycle. Binds the DnaA box (a 9 base pair repeat at the origin) and separates the double-stranded (ds)DNA. Forms a right-handed helical filament on oriC DNA; dsDNA binds to the exterior of the filament while single-stranded (ss)DNA is stabiized in the filament's interior. The ATP-DnaA-oriC complex binds and stabilizes one strand of the AT-rich DNA unwinding element (DUE), permitting loading of DNA polymerase. After initiation quickly degrades to an ADP-DnaA complex that is not apt for DNA replication. Binds acidic phospholipids.</text>
</comment>
<dbReference type="Proteomes" id="UP000176650">
    <property type="component" value="Unassembled WGS sequence"/>
</dbReference>
<keyword evidence="5 8" id="KW-0067">ATP-binding</keyword>
<evidence type="ECO:0000256" key="5">
    <source>
        <dbReference type="ARBA" id="ARBA00022840"/>
    </source>
</evidence>
<feature type="region of interest" description="Domain IV, binds dsDNA" evidence="8">
    <location>
        <begin position="332"/>
        <end position="452"/>
    </location>
</feature>
<dbReference type="Gene3D" id="1.10.8.60">
    <property type="match status" value="1"/>
</dbReference>
<dbReference type="InterPro" id="IPR003593">
    <property type="entry name" value="AAA+_ATPase"/>
</dbReference>
<dbReference type="HAMAP" id="MF_00377">
    <property type="entry name" value="DnaA_bact"/>
    <property type="match status" value="1"/>
</dbReference>
<evidence type="ECO:0000313" key="15">
    <source>
        <dbReference type="Proteomes" id="UP000176650"/>
    </source>
</evidence>
<dbReference type="GO" id="GO:0005524">
    <property type="term" value="F:ATP binding"/>
    <property type="evidence" value="ECO:0007669"/>
    <property type="project" value="UniProtKB-UniRule"/>
</dbReference>
<dbReference type="PANTHER" id="PTHR30050">
    <property type="entry name" value="CHROMOSOMAL REPLICATION INITIATOR PROTEIN DNAA"/>
    <property type="match status" value="1"/>
</dbReference>
<dbReference type="InterPro" id="IPR001957">
    <property type="entry name" value="Chromosome_initiator_DnaA"/>
</dbReference>
<evidence type="ECO:0000256" key="6">
    <source>
        <dbReference type="ARBA" id="ARBA00023121"/>
    </source>
</evidence>
<evidence type="ECO:0000256" key="7">
    <source>
        <dbReference type="ARBA" id="ARBA00023125"/>
    </source>
</evidence>
<evidence type="ECO:0000256" key="8">
    <source>
        <dbReference type="HAMAP-Rule" id="MF_00377"/>
    </source>
</evidence>
<accession>A0A1F5BUV6</accession>
<keyword evidence="4 8" id="KW-0547">Nucleotide-binding</keyword>
<comment type="caution">
    <text evidence="8">Lacks conserved residue(s) required for the propagation of feature annotation.</text>
</comment>
<dbReference type="Pfam" id="PF00308">
    <property type="entry name" value="Bac_DnaA"/>
    <property type="match status" value="1"/>
</dbReference>
<dbReference type="PANTHER" id="PTHR30050:SF2">
    <property type="entry name" value="CHROMOSOMAL REPLICATION INITIATOR PROTEIN DNAA"/>
    <property type="match status" value="1"/>
</dbReference>
<dbReference type="SMART" id="SM00382">
    <property type="entry name" value="AAA"/>
    <property type="match status" value="1"/>
</dbReference>
<comment type="caution">
    <text evidence="14">The sequence shown here is derived from an EMBL/GenBank/DDBJ whole genome shotgun (WGS) entry which is preliminary data.</text>
</comment>
<dbReference type="CDD" id="cd06571">
    <property type="entry name" value="Bac_DnaA_C"/>
    <property type="match status" value="1"/>
</dbReference>
<evidence type="ECO:0000259" key="13">
    <source>
        <dbReference type="SMART" id="SM00760"/>
    </source>
</evidence>
<comment type="subcellular location">
    <subcellularLocation>
        <location evidence="8">Cytoplasm</location>
    </subcellularLocation>
</comment>
<dbReference type="PRINTS" id="PR00051">
    <property type="entry name" value="DNAA"/>
</dbReference>
<evidence type="ECO:0000256" key="1">
    <source>
        <dbReference type="ARBA" id="ARBA00006583"/>
    </source>
</evidence>
<dbReference type="InterPro" id="IPR010921">
    <property type="entry name" value="Trp_repressor/repl_initiator"/>
</dbReference>
<keyword evidence="2 8" id="KW-0963">Cytoplasm</keyword>
<dbReference type="GO" id="GO:0006270">
    <property type="term" value="P:DNA replication initiation"/>
    <property type="evidence" value="ECO:0007669"/>
    <property type="project" value="UniProtKB-UniRule"/>
</dbReference>
<dbReference type="InterPro" id="IPR018312">
    <property type="entry name" value="Chromosome_initiator_DnaA_CS"/>
</dbReference>
<evidence type="ECO:0000256" key="4">
    <source>
        <dbReference type="ARBA" id="ARBA00022741"/>
    </source>
</evidence>
<dbReference type="NCBIfam" id="TIGR00362">
    <property type="entry name" value="DnaA"/>
    <property type="match status" value="1"/>
</dbReference>
<gene>
    <name evidence="8" type="primary">dnaA</name>
    <name evidence="14" type="ORF">A2988_02485</name>
</gene>
<comment type="subunit">
    <text evidence="8">Oligomerizes as a right-handed, spiral filament on DNA at oriC.</text>
</comment>
<dbReference type="FunFam" id="3.40.50.300:FF:000668">
    <property type="entry name" value="Chromosomal replication initiator protein DnaA"/>
    <property type="match status" value="1"/>
</dbReference>
<comment type="domain">
    <text evidence="8">Domain I is involved in oligomerization and binding regulators, domain II is flexibile and of varying length in different bacteria, domain III forms the AAA+ region, while domain IV binds dsDNA.</text>
</comment>
<dbReference type="InterPro" id="IPR024633">
    <property type="entry name" value="DnaA_N_dom"/>
</dbReference>
<feature type="binding site" evidence="8">
    <location>
        <position position="159"/>
    </location>
    <ligand>
        <name>ATP</name>
        <dbReference type="ChEBI" id="CHEBI:30616"/>
    </ligand>
</feature>
<keyword evidence="3 8" id="KW-0235">DNA replication</keyword>
<proteinExistence type="inferred from homology"/>
<dbReference type="GO" id="GO:0005886">
    <property type="term" value="C:plasma membrane"/>
    <property type="evidence" value="ECO:0007669"/>
    <property type="project" value="TreeGrafter"/>
</dbReference>
<dbReference type="InterPro" id="IPR027417">
    <property type="entry name" value="P-loop_NTPase"/>
</dbReference>
<evidence type="ECO:0000313" key="14">
    <source>
        <dbReference type="EMBL" id="OGD34372.1"/>
    </source>
</evidence>
<dbReference type="InterPro" id="IPR013317">
    <property type="entry name" value="DnaA_dom"/>
</dbReference>
<keyword evidence="6 8" id="KW-0446">Lipid-binding</keyword>
<dbReference type="GO" id="GO:0006275">
    <property type="term" value="P:regulation of DNA replication"/>
    <property type="evidence" value="ECO:0007669"/>
    <property type="project" value="UniProtKB-UniRule"/>
</dbReference>
<dbReference type="Gene3D" id="3.40.50.300">
    <property type="entry name" value="P-loop containing nucleotide triphosphate hydrolases"/>
    <property type="match status" value="1"/>
</dbReference>
<feature type="region of interest" description="Domain I, interacts with DnaA modulators" evidence="8">
    <location>
        <begin position="1"/>
        <end position="97"/>
    </location>
</feature>
<dbReference type="InterPro" id="IPR013159">
    <property type="entry name" value="DnaA_C"/>
</dbReference>
<dbReference type="CDD" id="cd00009">
    <property type="entry name" value="AAA"/>
    <property type="match status" value="1"/>
</dbReference>
<dbReference type="InterPro" id="IPR038454">
    <property type="entry name" value="DnaA_N_sf"/>
</dbReference>
<evidence type="ECO:0000256" key="3">
    <source>
        <dbReference type="ARBA" id="ARBA00022705"/>
    </source>
</evidence>
<dbReference type="InterPro" id="IPR020591">
    <property type="entry name" value="Chromosome_initiator_DnaA-like"/>
</dbReference>
<dbReference type="GO" id="GO:0003688">
    <property type="term" value="F:DNA replication origin binding"/>
    <property type="evidence" value="ECO:0007669"/>
    <property type="project" value="UniProtKB-UniRule"/>
</dbReference>
<sequence>MHNTELWQRVLAEVELNCSRASFNTWFQHTAIHTKEDGIVLISVPNSFAKEWLENKFNKFILKSLRSAASDVKDVKFIISSSPEHIKQRKKRAEEREVAPLDNQFDFNGVDKDTNLNTRYVFNDFVIGSSNELAHAAAISITKNLGTIYNPLFIYGEVGLGKTHLLQSIGNEVLKLDKTKKVKYVSSEKFTSELVQAIQNRGMDRFKEEYRKNDLLIIDDVQFLAGKDKTQEEFFHTFNSLYEKNKQIVISSDRPPKAIPTLEDRLRSRFEGGMIADIGYPDYETRLAILKNKTVKKQVSLSNEILEYIANSFQKNVRELEGALNKVIIQFRVSKHPVVLDDIKKILSPTMAAPKKNINIKHIIHAVAQFYGIQEKQLLIKTRKQEIVRPRQIIMYLLREEFKFSYPSIGSKIGGRDHTTVMHACEKIAEYLRKDDGLLEEINVIKKMIYNM</sequence>
<dbReference type="AlphaFoldDB" id="A0A1F5BUV6"/>
<dbReference type="PROSITE" id="PS01008">
    <property type="entry name" value="DNAA"/>
    <property type="match status" value="1"/>
</dbReference>
<dbReference type="Gene3D" id="3.30.300.180">
    <property type="match status" value="1"/>
</dbReference>
<dbReference type="SUPFAM" id="SSF52540">
    <property type="entry name" value="P-loop containing nucleoside triphosphate hydrolases"/>
    <property type="match status" value="1"/>
</dbReference>
<reference evidence="14 15" key="1">
    <citation type="journal article" date="2016" name="Nat. Commun.">
        <title>Thousands of microbial genomes shed light on interconnected biogeochemical processes in an aquifer system.</title>
        <authorList>
            <person name="Anantharaman K."/>
            <person name="Brown C.T."/>
            <person name="Hug L.A."/>
            <person name="Sharon I."/>
            <person name="Castelle C.J."/>
            <person name="Probst A.J."/>
            <person name="Thomas B.C."/>
            <person name="Singh A."/>
            <person name="Wilkins M.J."/>
            <person name="Karaoz U."/>
            <person name="Brodie E.L."/>
            <person name="Williams K.H."/>
            <person name="Hubbard S.S."/>
            <person name="Banfield J.F."/>
        </authorList>
    </citation>
    <scope>NUCLEOTIDE SEQUENCE [LARGE SCALE GENOMIC DNA]</scope>
</reference>
<dbReference type="Pfam" id="PF08299">
    <property type="entry name" value="Bac_DnaA_C"/>
    <property type="match status" value="1"/>
</dbReference>
<feature type="region of interest" description="Domain III, AAA+ region" evidence="8">
    <location>
        <begin position="115"/>
        <end position="331"/>
    </location>
</feature>
<dbReference type="Pfam" id="PF11638">
    <property type="entry name" value="DnaA_N"/>
    <property type="match status" value="1"/>
</dbReference>
<dbReference type="STRING" id="1797298.A2988_02485"/>
<dbReference type="Gene3D" id="1.10.1750.10">
    <property type="match status" value="1"/>
</dbReference>
<dbReference type="SUPFAM" id="SSF48295">
    <property type="entry name" value="TrpR-like"/>
    <property type="match status" value="1"/>
</dbReference>
<comment type="similarity">
    <text evidence="1 8 11">Belongs to the DnaA family.</text>
</comment>
<dbReference type="EMBL" id="MEYS01000001">
    <property type="protein sequence ID" value="OGD34372.1"/>
    <property type="molecule type" value="Genomic_DNA"/>
</dbReference>
<dbReference type="GO" id="GO:0008289">
    <property type="term" value="F:lipid binding"/>
    <property type="evidence" value="ECO:0007669"/>
    <property type="project" value="UniProtKB-KW"/>
</dbReference>
<feature type="binding site" evidence="8">
    <location>
        <position position="161"/>
    </location>
    <ligand>
        <name>ATP</name>
        <dbReference type="ChEBI" id="CHEBI:30616"/>
    </ligand>
</feature>
<feature type="domain" description="Chromosomal replication initiator DnaA C-terminal" evidence="13">
    <location>
        <begin position="359"/>
        <end position="428"/>
    </location>
</feature>
<feature type="binding site" evidence="8">
    <location>
        <position position="163"/>
    </location>
    <ligand>
        <name>ATP</name>
        <dbReference type="ChEBI" id="CHEBI:30616"/>
    </ligand>
</feature>
<organism evidence="14 15">
    <name type="scientific">Candidatus Azambacteria bacterium RIFCSPLOWO2_01_FULL_46_25</name>
    <dbReference type="NCBI Taxonomy" id="1797298"/>
    <lineage>
        <taxon>Bacteria</taxon>
        <taxon>Candidatus Azamiibacteriota</taxon>
    </lineage>
</organism>